<feature type="compositionally biased region" description="Basic residues" evidence="1">
    <location>
        <begin position="421"/>
        <end position="433"/>
    </location>
</feature>
<feature type="compositionally biased region" description="Low complexity" evidence="1">
    <location>
        <begin position="135"/>
        <end position="151"/>
    </location>
</feature>
<comment type="caution">
    <text evidence="2">The sequence shown here is derived from an EMBL/GenBank/DDBJ whole genome shotgun (WGS) entry which is preliminary data.</text>
</comment>
<feature type="compositionally biased region" description="Low complexity" evidence="1">
    <location>
        <begin position="797"/>
        <end position="815"/>
    </location>
</feature>
<feature type="compositionally biased region" description="Basic and acidic residues" evidence="1">
    <location>
        <begin position="461"/>
        <end position="495"/>
    </location>
</feature>
<feature type="compositionally biased region" description="Basic and acidic residues" evidence="1">
    <location>
        <begin position="434"/>
        <end position="451"/>
    </location>
</feature>
<feature type="compositionally biased region" description="Basic and acidic residues" evidence="1">
    <location>
        <begin position="750"/>
        <end position="762"/>
    </location>
</feature>
<evidence type="ECO:0000313" key="4">
    <source>
        <dbReference type="Proteomes" id="UP001152797"/>
    </source>
</evidence>
<protein>
    <submittedName>
        <fullName evidence="2">Uncharacterized protein</fullName>
    </submittedName>
</protein>
<reference evidence="3" key="2">
    <citation type="submission" date="2024-04" db="EMBL/GenBank/DDBJ databases">
        <authorList>
            <person name="Chen Y."/>
            <person name="Shah S."/>
            <person name="Dougan E. K."/>
            <person name="Thang M."/>
            <person name="Chan C."/>
        </authorList>
    </citation>
    <scope>NUCLEOTIDE SEQUENCE [LARGE SCALE GENOMIC DNA]</scope>
</reference>
<dbReference type="EMBL" id="CAMXCT010002051">
    <property type="protein sequence ID" value="CAI3995250.1"/>
    <property type="molecule type" value="Genomic_DNA"/>
</dbReference>
<dbReference type="EMBL" id="CAMXCT030002051">
    <property type="protein sequence ID" value="CAL4782562.1"/>
    <property type="molecule type" value="Genomic_DNA"/>
</dbReference>
<feature type="compositionally biased region" description="Pro residues" evidence="1">
    <location>
        <begin position="504"/>
        <end position="543"/>
    </location>
</feature>
<evidence type="ECO:0000256" key="1">
    <source>
        <dbReference type="SAM" id="MobiDB-lite"/>
    </source>
</evidence>
<feature type="compositionally biased region" description="Basic and acidic residues" evidence="1">
    <location>
        <begin position="568"/>
        <end position="580"/>
    </location>
</feature>
<feature type="compositionally biased region" description="Basic and acidic residues" evidence="1">
    <location>
        <begin position="100"/>
        <end position="131"/>
    </location>
</feature>
<feature type="region of interest" description="Disordered" evidence="1">
    <location>
        <begin position="328"/>
        <end position="589"/>
    </location>
</feature>
<organism evidence="2">
    <name type="scientific">Cladocopium goreaui</name>
    <dbReference type="NCBI Taxonomy" id="2562237"/>
    <lineage>
        <taxon>Eukaryota</taxon>
        <taxon>Sar</taxon>
        <taxon>Alveolata</taxon>
        <taxon>Dinophyceae</taxon>
        <taxon>Suessiales</taxon>
        <taxon>Symbiodiniaceae</taxon>
        <taxon>Cladocopium</taxon>
    </lineage>
</organism>
<dbReference type="EMBL" id="CAMXCT020002051">
    <property type="protein sequence ID" value="CAL1148625.1"/>
    <property type="molecule type" value="Genomic_DNA"/>
</dbReference>
<reference evidence="2" key="1">
    <citation type="submission" date="2022-10" db="EMBL/GenBank/DDBJ databases">
        <authorList>
            <person name="Chen Y."/>
            <person name="Dougan E. K."/>
            <person name="Chan C."/>
            <person name="Rhodes N."/>
            <person name="Thang M."/>
        </authorList>
    </citation>
    <scope>NUCLEOTIDE SEQUENCE</scope>
</reference>
<gene>
    <name evidence="2" type="ORF">C1SCF055_LOCUS21837</name>
</gene>
<feature type="region of interest" description="Disordered" evidence="1">
    <location>
        <begin position="1337"/>
        <end position="1357"/>
    </location>
</feature>
<accession>A0A9P1CPC9</accession>
<feature type="compositionally biased region" description="Basic and acidic residues" evidence="1">
    <location>
        <begin position="196"/>
        <end position="233"/>
    </location>
</feature>
<feature type="region of interest" description="Disordered" evidence="1">
    <location>
        <begin position="601"/>
        <end position="955"/>
    </location>
</feature>
<feature type="compositionally biased region" description="Basic and acidic residues" evidence="1">
    <location>
        <begin position="719"/>
        <end position="731"/>
    </location>
</feature>
<proteinExistence type="predicted"/>
<feature type="compositionally biased region" description="Basic and acidic residues" evidence="1">
    <location>
        <begin position="1340"/>
        <end position="1350"/>
    </location>
</feature>
<evidence type="ECO:0000313" key="3">
    <source>
        <dbReference type="EMBL" id="CAL1148625.1"/>
    </source>
</evidence>
<keyword evidence="4" id="KW-1185">Reference proteome</keyword>
<dbReference type="Proteomes" id="UP001152797">
    <property type="component" value="Unassembled WGS sequence"/>
</dbReference>
<feature type="region of interest" description="Disordered" evidence="1">
    <location>
        <begin position="87"/>
        <end position="233"/>
    </location>
</feature>
<feature type="compositionally biased region" description="Basic and acidic residues" evidence="1">
    <location>
        <begin position="393"/>
        <end position="411"/>
    </location>
</feature>
<feature type="compositionally biased region" description="Low complexity" evidence="1">
    <location>
        <begin position="918"/>
        <end position="928"/>
    </location>
</feature>
<sequence length="1357" mass="148055">MAPKGKQTPVSAEPKDWLSRVKGAVQIYTGDQEGDLFRVRMQVSLAKCLDDWEKAESLALELAYHLRDGISRQEVENLRTQAYKALEKTAKTQNRSASKAKAEKPAEKTTKKATEKTAKKATEKDTEKGAEKVQPAPKAPGTSASSSAAPATEPMKEPDSEPEAEEIAPVSEAELLRALKAAPLEKLETSKVPQAEPRERDRSKAALDTKAEPKDRSKAALDTKAEPKDRSKDLSILQEMADQAPEELKKQIIMGKTGAYFRYMTADLGKVEFEVSANTHGTLQNARLVAIISLIAFEKTRRKEFDGKAPPKAVLDLAKLRAETLLRSKSASAQGRPAEPAEPARGTAKGRGKSLGKLLGKGGGNGRGKGRGRGKGAKREQEKPPPKSWPPPVKKEENAAPPRSRPDKEKCPFCGQSHRYLEKHKKNKCKGKKTCAECQKEYRSKSEERHKKECKGKKEKKRDQERKEEETPRKKKKQEEIKDEDKEREAKRQKTEAPAMPSLKPLPPPPLPPPTTPPPAALPPPPPPPPPPPAVVPPEPNGPGEPFLSSTGWQSDRKGAKTPWHHASQKDWKEQEKDEPAVAPTKPAGILAKERENGAAGASLLVQVGSETPWHHASQKDWKEQEKDEPAVAPTKPAGILAKERENGAAGASLLVQVGSETHPWHHASQKDWKEQEKDEPAVAPTKPAGILAKERENGAAGASLLVQVGSETPWHHASQKDWKEQEKDEPAVAPTKPAGSETHPWHHASQKDWKEQEKEADREDENAAAPAKSVGSSRVYSAAGRATGFFDRKASEPQPELSQPSQPSQPSQQPGAKVVLGHKWTNRSRTPLPRRRRHPAEPPAPSAEPSAELAPEEPREKGSEQAEGCQLFQLMMPKAKIKAKAMPRRPTPTSGPKPKTKEDHEAELAADTPPAESQSPTSPVSSPSSPPRKALLRPPESPEMADDRNSKRDPFSCELIRGKGFVNDCLNATFRRSYAVMLSDQPTYWDEALETFLYQDQGRWAAVSLREGDVLMQLMSGTSATAMATQTVDGSWQDSSGQILGGFEPMEGQPDLPDGLLQRMPEVGTSMIFKKGSRVRMEDGTKGKVKSINHSGVTVEIQIEGADGLVDRLVPSAALKPGMALPGQKQGASVAPQEVASDMNKLGLDATANFASCRSAWRKSVLQLMAQEMCEEELKKVAGQVHKAFTNILKYFAPNGLEIHPPDPADSRLGSPAAECGDSSNISPVKETFLERRSSQVAERLAQLAASVAPPRLARRGCGRLDSREELLETQGRLKAELQSLEEQSPSAELDEPLDDVVCKLTTLEGRLKLLPRIPATAPCNAAAEAARLAGERASTARDARERCTPKRPRLV</sequence>
<evidence type="ECO:0000313" key="2">
    <source>
        <dbReference type="EMBL" id="CAI3995250.1"/>
    </source>
</evidence>
<feature type="compositionally biased region" description="Basic and acidic residues" evidence="1">
    <location>
        <begin position="669"/>
        <end position="681"/>
    </location>
</feature>
<name>A0A9P1CPC9_9DINO</name>
<feature type="compositionally biased region" description="Basic and acidic residues" evidence="1">
    <location>
        <begin position="946"/>
        <end position="955"/>
    </location>
</feature>
<feature type="compositionally biased region" description="Basic and acidic residues" evidence="1">
    <location>
        <begin position="618"/>
        <end position="630"/>
    </location>
</feature>